<evidence type="ECO:0000313" key="2">
    <source>
        <dbReference type="Proteomes" id="UP001396334"/>
    </source>
</evidence>
<reference evidence="1 2" key="1">
    <citation type="journal article" date="2024" name="G3 (Bethesda)">
        <title>Genome assembly of Hibiscus sabdariffa L. provides insights into metabolisms of medicinal natural products.</title>
        <authorList>
            <person name="Kim T."/>
        </authorList>
    </citation>
    <scope>NUCLEOTIDE SEQUENCE [LARGE SCALE GENOMIC DNA]</scope>
    <source>
        <strain evidence="1">TK-2024</strain>
        <tissue evidence="1">Old leaves</tissue>
    </source>
</reference>
<dbReference type="Proteomes" id="UP001396334">
    <property type="component" value="Unassembled WGS sequence"/>
</dbReference>
<dbReference type="EMBL" id="JBBPBN010000021">
    <property type="protein sequence ID" value="KAK9014156.1"/>
    <property type="molecule type" value="Genomic_DNA"/>
</dbReference>
<accession>A0ABR2RMF6</accession>
<gene>
    <name evidence="1" type="ORF">V6N11_005325</name>
</gene>
<comment type="caution">
    <text evidence="1">The sequence shown here is derived from an EMBL/GenBank/DDBJ whole genome shotgun (WGS) entry which is preliminary data.</text>
</comment>
<evidence type="ECO:0000313" key="1">
    <source>
        <dbReference type="EMBL" id="KAK9014156.1"/>
    </source>
</evidence>
<keyword evidence="2" id="KW-1185">Reference proteome</keyword>
<protein>
    <submittedName>
        <fullName evidence="1">Uncharacterized protein</fullName>
    </submittedName>
</protein>
<name>A0ABR2RMF6_9ROSI</name>
<organism evidence="1 2">
    <name type="scientific">Hibiscus sabdariffa</name>
    <name type="common">roselle</name>
    <dbReference type="NCBI Taxonomy" id="183260"/>
    <lineage>
        <taxon>Eukaryota</taxon>
        <taxon>Viridiplantae</taxon>
        <taxon>Streptophyta</taxon>
        <taxon>Embryophyta</taxon>
        <taxon>Tracheophyta</taxon>
        <taxon>Spermatophyta</taxon>
        <taxon>Magnoliopsida</taxon>
        <taxon>eudicotyledons</taxon>
        <taxon>Gunneridae</taxon>
        <taxon>Pentapetalae</taxon>
        <taxon>rosids</taxon>
        <taxon>malvids</taxon>
        <taxon>Malvales</taxon>
        <taxon>Malvaceae</taxon>
        <taxon>Malvoideae</taxon>
        <taxon>Hibiscus</taxon>
    </lineage>
</organism>
<sequence length="115" mass="12889">MEEISNRLKGAVEQIATAIETRSSRDVATAQEAVDCSKTERFPPVFNRFGQRRNGCDMVCVAGSSQSYQRLVLRHYASQKWAWFREMGLVSKHAACSIFISAFSAHVSIKVCRDA</sequence>
<proteinExistence type="predicted"/>